<dbReference type="InterPro" id="IPR024185">
    <property type="entry name" value="FTHF_cligase-like_sf"/>
</dbReference>
<protein>
    <recommendedName>
        <fullName evidence="4">5-formyltetrahydrofolate cyclo-ligase</fullName>
        <ecNumber evidence="4">6.3.3.2</ecNumber>
    </recommendedName>
</protein>
<organism evidence="5 6">
    <name type="scientific">Belliella marina</name>
    <dbReference type="NCBI Taxonomy" id="1644146"/>
    <lineage>
        <taxon>Bacteria</taxon>
        <taxon>Pseudomonadati</taxon>
        <taxon>Bacteroidota</taxon>
        <taxon>Cytophagia</taxon>
        <taxon>Cytophagales</taxon>
        <taxon>Cyclobacteriaceae</taxon>
        <taxon>Belliella</taxon>
    </lineage>
</organism>
<evidence type="ECO:0000313" key="6">
    <source>
        <dbReference type="Proteomes" id="UP001597361"/>
    </source>
</evidence>
<dbReference type="EC" id="6.3.3.2" evidence="4"/>
<dbReference type="PIRSF" id="PIRSF006806">
    <property type="entry name" value="FTHF_cligase"/>
    <property type="match status" value="1"/>
</dbReference>
<comment type="caution">
    <text evidence="5">The sequence shown here is derived from an EMBL/GenBank/DDBJ whole genome shotgun (WGS) entry which is preliminary data.</text>
</comment>
<keyword evidence="5" id="KW-0436">Ligase</keyword>
<dbReference type="NCBIfam" id="TIGR02727">
    <property type="entry name" value="MTHFS_bact"/>
    <property type="match status" value="1"/>
</dbReference>
<dbReference type="RefSeq" id="WP_376886808.1">
    <property type="nucleotide sequence ID" value="NZ_JBHUHR010000038.1"/>
</dbReference>
<dbReference type="PANTHER" id="PTHR23407:SF1">
    <property type="entry name" value="5-FORMYLTETRAHYDROFOLATE CYCLO-LIGASE"/>
    <property type="match status" value="1"/>
</dbReference>
<evidence type="ECO:0000313" key="5">
    <source>
        <dbReference type="EMBL" id="MFD2035840.1"/>
    </source>
</evidence>
<evidence type="ECO:0000256" key="2">
    <source>
        <dbReference type="ARBA" id="ARBA00022741"/>
    </source>
</evidence>
<evidence type="ECO:0000256" key="3">
    <source>
        <dbReference type="ARBA" id="ARBA00022840"/>
    </source>
</evidence>
<dbReference type="Gene3D" id="3.40.50.10420">
    <property type="entry name" value="NagB/RpiA/CoA transferase-like"/>
    <property type="match status" value="1"/>
</dbReference>
<accession>A0ABW4VQM0</accession>
<keyword evidence="2 4" id="KW-0547">Nucleotide-binding</keyword>
<sequence length="188" mass="21597">MTKEEIRALYKSKRKQLTQEEIEILSLGIRDGFLDILKERKDIRHIHLFLPIKKLNEINTFPILEELLPKGYFLYTSILNNGSGTMETVQLNGSMEFEFDAFGIPVPKKIIPISTEKIQVVLMPLLAYDKKGNRLGYGKGYYDRFLIGLDSTVLKIGLSFFGPLEEIPSEWHDIPLDICVTPSEVFLF</sequence>
<keyword evidence="4" id="KW-0460">Magnesium</keyword>
<dbReference type="InterPro" id="IPR037171">
    <property type="entry name" value="NagB/RpiA_transferase-like"/>
</dbReference>
<dbReference type="Proteomes" id="UP001597361">
    <property type="component" value="Unassembled WGS sequence"/>
</dbReference>
<keyword evidence="4" id="KW-0479">Metal-binding</keyword>
<comment type="similarity">
    <text evidence="1 4">Belongs to the 5-formyltetrahydrofolate cyclo-ligase family.</text>
</comment>
<keyword evidence="3 4" id="KW-0067">ATP-binding</keyword>
<dbReference type="SUPFAM" id="SSF100950">
    <property type="entry name" value="NagB/RpiA/CoA transferase-like"/>
    <property type="match status" value="1"/>
</dbReference>
<keyword evidence="6" id="KW-1185">Reference proteome</keyword>
<comment type="catalytic activity">
    <reaction evidence="4">
        <text>(6S)-5-formyl-5,6,7,8-tetrahydrofolate + ATP = (6R)-5,10-methenyltetrahydrofolate + ADP + phosphate</text>
        <dbReference type="Rhea" id="RHEA:10488"/>
        <dbReference type="ChEBI" id="CHEBI:30616"/>
        <dbReference type="ChEBI" id="CHEBI:43474"/>
        <dbReference type="ChEBI" id="CHEBI:57455"/>
        <dbReference type="ChEBI" id="CHEBI:57457"/>
        <dbReference type="ChEBI" id="CHEBI:456216"/>
        <dbReference type="EC" id="6.3.3.2"/>
    </reaction>
</comment>
<proteinExistence type="inferred from homology"/>
<evidence type="ECO:0000256" key="1">
    <source>
        <dbReference type="ARBA" id="ARBA00010638"/>
    </source>
</evidence>
<dbReference type="EMBL" id="JBHUHR010000038">
    <property type="protein sequence ID" value="MFD2035840.1"/>
    <property type="molecule type" value="Genomic_DNA"/>
</dbReference>
<gene>
    <name evidence="5" type="ORF">ACFSKL_13640</name>
</gene>
<name>A0ABW4VQM0_9BACT</name>
<reference evidence="6" key="1">
    <citation type="journal article" date="2019" name="Int. J. Syst. Evol. Microbiol.">
        <title>The Global Catalogue of Microorganisms (GCM) 10K type strain sequencing project: providing services to taxonomists for standard genome sequencing and annotation.</title>
        <authorList>
            <consortium name="The Broad Institute Genomics Platform"/>
            <consortium name="The Broad Institute Genome Sequencing Center for Infectious Disease"/>
            <person name="Wu L."/>
            <person name="Ma J."/>
        </authorList>
    </citation>
    <scope>NUCLEOTIDE SEQUENCE [LARGE SCALE GENOMIC DNA]</scope>
    <source>
        <strain evidence="6">CGMCC 1.15180</strain>
    </source>
</reference>
<dbReference type="Pfam" id="PF01812">
    <property type="entry name" value="5-FTHF_cyc-lig"/>
    <property type="match status" value="1"/>
</dbReference>
<dbReference type="GO" id="GO:0030272">
    <property type="term" value="F:5-formyltetrahydrofolate cyclo-ligase activity"/>
    <property type="evidence" value="ECO:0007669"/>
    <property type="project" value="UniProtKB-EC"/>
</dbReference>
<evidence type="ECO:0000256" key="4">
    <source>
        <dbReference type="RuleBase" id="RU361279"/>
    </source>
</evidence>
<comment type="cofactor">
    <cofactor evidence="4">
        <name>Mg(2+)</name>
        <dbReference type="ChEBI" id="CHEBI:18420"/>
    </cofactor>
</comment>
<dbReference type="PANTHER" id="PTHR23407">
    <property type="entry name" value="ATPASE INHIBITOR/5-FORMYLTETRAHYDROFOLATE CYCLO-LIGASE"/>
    <property type="match status" value="1"/>
</dbReference>
<dbReference type="InterPro" id="IPR002698">
    <property type="entry name" value="FTHF_cligase"/>
</dbReference>